<proteinExistence type="predicted"/>
<feature type="compositionally biased region" description="Polar residues" evidence="1">
    <location>
        <begin position="171"/>
        <end position="186"/>
    </location>
</feature>
<feature type="compositionally biased region" description="Polar residues" evidence="1">
    <location>
        <begin position="131"/>
        <end position="150"/>
    </location>
</feature>
<feature type="compositionally biased region" description="Polar residues" evidence="1">
    <location>
        <begin position="213"/>
        <end position="222"/>
    </location>
</feature>
<name>A0A9Q1KNR9_9CARY</name>
<evidence type="ECO:0000313" key="2">
    <source>
        <dbReference type="EMBL" id="KAJ8447035.1"/>
    </source>
</evidence>
<sequence>MGGPDNVTLEINYEGVIEKGKSGLEYKGVKVKGLAEDVGFTNIEDVYYLIPWLSMEDGIDSLDMAECAMRAKKISAYIIHKVDKLVVIPPALPSYEAEKEIYTSKQPKGVDGKRVKHVATKRTSPRGKVPPSNSEVSSSRQKASFETSPSKDPIAAKVPPSNAEVSRPRQKASSETSKGITPTETIFLNKGPVAADASSQKEKDPPLAAKSSPVPTKAQQFANEFEDDRPDSPIPWDVLVGGGDLVSGSSGTSEYELGSNE</sequence>
<protein>
    <submittedName>
        <fullName evidence="2">Uncharacterized protein</fullName>
    </submittedName>
</protein>
<feature type="region of interest" description="Disordered" evidence="1">
    <location>
        <begin position="106"/>
        <end position="261"/>
    </location>
</feature>
<feature type="compositionally biased region" description="Basic residues" evidence="1">
    <location>
        <begin position="114"/>
        <end position="125"/>
    </location>
</feature>
<dbReference type="AlphaFoldDB" id="A0A9Q1KNR9"/>
<evidence type="ECO:0000313" key="3">
    <source>
        <dbReference type="Proteomes" id="UP001153076"/>
    </source>
</evidence>
<reference evidence="2" key="1">
    <citation type="submission" date="2022-04" db="EMBL/GenBank/DDBJ databases">
        <title>Carnegiea gigantea Genome sequencing and assembly v2.</title>
        <authorList>
            <person name="Copetti D."/>
            <person name="Sanderson M.J."/>
            <person name="Burquez A."/>
            <person name="Wojciechowski M.F."/>
        </authorList>
    </citation>
    <scope>NUCLEOTIDE SEQUENCE</scope>
    <source>
        <strain evidence="2">SGP5-SGP5p</strain>
        <tissue evidence="2">Aerial part</tissue>
    </source>
</reference>
<dbReference type="Proteomes" id="UP001153076">
    <property type="component" value="Unassembled WGS sequence"/>
</dbReference>
<gene>
    <name evidence="2" type="ORF">Cgig2_033604</name>
</gene>
<keyword evidence="3" id="KW-1185">Reference proteome</keyword>
<comment type="caution">
    <text evidence="2">The sequence shown here is derived from an EMBL/GenBank/DDBJ whole genome shotgun (WGS) entry which is preliminary data.</text>
</comment>
<accession>A0A9Q1KNR9</accession>
<dbReference type="EMBL" id="JAKOGI010000043">
    <property type="protein sequence ID" value="KAJ8447035.1"/>
    <property type="molecule type" value="Genomic_DNA"/>
</dbReference>
<evidence type="ECO:0000256" key="1">
    <source>
        <dbReference type="SAM" id="MobiDB-lite"/>
    </source>
</evidence>
<organism evidence="2 3">
    <name type="scientific">Carnegiea gigantea</name>
    <dbReference type="NCBI Taxonomy" id="171969"/>
    <lineage>
        <taxon>Eukaryota</taxon>
        <taxon>Viridiplantae</taxon>
        <taxon>Streptophyta</taxon>
        <taxon>Embryophyta</taxon>
        <taxon>Tracheophyta</taxon>
        <taxon>Spermatophyta</taxon>
        <taxon>Magnoliopsida</taxon>
        <taxon>eudicotyledons</taxon>
        <taxon>Gunneridae</taxon>
        <taxon>Pentapetalae</taxon>
        <taxon>Caryophyllales</taxon>
        <taxon>Cactineae</taxon>
        <taxon>Cactaceae</taxon>
        <taxon>Cactoideae</taxon>
        <taxon>Echinocereeae</taxon>
        <taxon>Carnegiea</taxon>
    </lineage>
</organism>